<dbReference type="OrthoDB" id="9089441at2"/>
<name>A0A368JVZ2_9HYPH</name>
<keyword evidence="1" id="KW-0732">Signal</keyword>
<organism evidence="2 3">
    <name type="scientific">Phyllobacterium salinisoli</name>
    <dbReference type="NCBI Taxonomy" id="1899321"/>
    <lineage>
        <taxon>Bacteria</taxon>
        <taxon>Pseudomonadati</taxon>
        <taxon>Pseudomonadota</taxon>
        <taxon>Alphaproteobacteria</taxon>
        <taxon>Hyphomicrobiales</taxon>
        <taxon>Phyllobacteriaceae</taxon>
        <taxon>Phyllobacterium</taxon>
    </lineage>
</organism>
<dbReference type="RefSeq" id="WP_114443051.1">
    <property type="nucleotide sequence ID" value="NZ_QOZG01000082.1"/>
</dbReference>
<dbReference type="Proteomes" id="UP000253420">
    <property type="component" value="Unassembled WGS sequence"/>
</dbReference>
<comment type="caution">
    <text evidence="2">The sequence shown here is derived from an EMBL/GenBank/DDBJ whole genome shotgun (WGS) entry which is preliminary data.</text>
</comment>
<dbReference type="InterPro" id="IPR022231">
    <property type="entry name" value="DUF3757"/>
</dbReference>
<reference evidence="2 3" key="1">
    <citation type="submission" date="2018-07" db="EMBL/GenBank/DDBJ databases">
        <title>The draft genome of Phyllobacterium salinisoli.</title>
        <authorList>
            <person name="Liu L."/>
            <person name="Li L."/>
            <person name="Zhang X."/>
            <person name="Liang L."/>
        </authorList>
    </citation>
    <scope>NUCLEOTIDE SEQUENCE [LARGE SCALE GENOMIC DNA]</scope>
    <source>
        <strain evidence="2 3">LLAN61</strain>
    </source>
</reference>
<dbReference type="EMBL" id="QOZG01000082">
    <property type="protein sequence ID" value="RCS21317.1"/>
    <property type="molecule type" value="Genomic_DNA"/>
</dbReference>
<evidence type="ECO:0000313" key="2">
    <source>
        <dbReference type="EMBL" id="RCS21317.1"/>
    </source>
</evidence>
<dbReference type="AlphaFoldDB" id="A0A368JVZ2"/>
<gene>
    <name evidence="2" type="ORF">DUT91_24985</name>
</gene>
<evidence type="ECO:0000313" key="3">
    <source>
        <dbReference type="Proteomes" id="UP000253420"/>
    </source>
</evidence>
<feature type="chain" id="PRO_5016902650" evidence="1">
    <location>
        <begin position="23"/>
        <end position="161"/>
    </location>
</feature>
<accession>A0A368JVZ2</accession>
<evidence type="ECO:0000256" key="1">
    <source>
        <dbReference type="SAM" id="SignalP"/>
    </source>
</evidence>
<proteinExistence type="predicted"/>
<keyword evidence="3" id="KW-1185">Reference proteome</keyword>
<sequence>MNKLALLVVAVSFVGVPAAAQAMEQCPATGKIKEISGGVYRANSEDGEWLGILQGLIPERTPVRSFERALAIQENLKSPLYFQYCSYQLGTDKTLDMRFIPSEEQPTETKSDTRKSFTIETKGDVWKKEEGPFGLIYDVCETVDPEKCQFSVIFLKPTSAN</sequence>
<dbReference type="Pfam" id="PF12582">
    <property type="entry name" value="DUF3757"/>
    <property type="match status" value="1"/>
</dbReference>
<protein>
    <submittedName>
        <fullName evidence="2">DUF3757 domain-containing protein</fullName>
    </submittedName>
</protein>
<feature type="signal peptide" evidence="1">
    <location>
        <begin position="1"/>
        <end position="22"/>
    </location>
</feature>